<keyword evidence="3" id="KW-1185">Reference proteome</keyword>
<dbReference type="Proteomes" id="UP001179181">
    <property type="component" value="Unassembled WGS sequence"/>
</dbReference>
<dbReference type="EMBL" id="JAASQJ010000005">
    <property type="protein sequence ID" value="NIJ55370.1"/>
    <property type="molecule type" value="Genomic_DNA"/>
</dbReference>
<accession>A0ABX0UUD6</accession>
<name>A0ABX0UUD6_9BACT</name>
<dbReference type="InterPro" id="IPR000792">
    <property type="entry name" value="Tscrpt_reg_LuxR_C"/>
</dbReference>
<protein>
    <submittedName>
        <fullName evidence="2">DNA-binding CsgD family transcriptional regulator</fullName>
    </submittedName>
</protein>
<evidence type="ECO:0000313" key="3">
    <source>
        <dbReference type="Proteomes" id="UP001179181"/>
    </source>
</evidence>
<dbReference type="InterPro" id="IPR036388">
    <property type="entry name" value="WH-like_DNA-bd_sf"/>
</dbReference>
<feature type="domain" description="HTH luxR-type" evidence="1">
    <location>
        <begin position="22"/>
        <end position="74"/>
    </location>
</feature>
<dbReference type="GO" id="GO:0003677">
    <property type="term" value="F:DNA binding"/>
    <property type="evidence" value="ECO:0007669"/>
    <property type="project" value="UniProtKB-KW"/>
</dbReference>
<evidence type="ECO:0000259" key="1">
    <source>
        <dbReference type="Pfam" id="PF00196"/>
    </source>
</evidence>
<comment type="caution">
    <text evidence="2">The sequence shown here is derived from an EMBL/GenBank/DDBJ whole genome shotgun (WGS) entry which is preliminary data.</text>
</comment>
<dbReference type="RefSeq" id="WP_167275092.1">
    <property type="nucleotide sequence ID" value="NZ_JAASQJ010000005.1"/>
</dbReference>
<evidence type="ECO:0000313" key="2">
    <source>
        <dbReference type="EMBL" id="NIJ55370.1"/>
    </source>
</evidence>
<keyword evidence="2" id="KW-0238">DNA-binding</keyword>
<sequence>MQFLELPAIGNPALVEHNFSLLKPREWKVLILLIDDFTNQDIMVALNLKRRTVINLRNSIGDKLNLKGAHTLAQFCRSNRELILCQYSGYHSKK</sequence>
<reference evidence="2 3" key="1">
    <citation type="submission" date="2020-03" db="EMBL/GenBank/DDBJ databases">
        <title>Genomic Encyclopedia of Type Strains, Phase IV (KMG-IV): sequencing the most valuable type-strain genomes for metagenomic binning, comparative biology and taxonomic classification.</title>
        <authorList>
            <person name="Goeker M."/>
        </authorList>
    </citation>
    <scope>NUCLEOTIDE SEQUENCE [LARGE SCALE GENOMIC DNA]</scope>
    <source>
        <strain evidence="2 3">DSM 102865</strain>
    </source>
</reference>
<dbReference type="Pfam" id="PF00196">
    <property type="entry name" value="GerE"/>
    <property type="match status" value="1"/>
</dbReference>
<organism evidence="2 3">
    <name type="scientific">Dyadobacter arcticus</name>
    <dbReference type="NCBI Taxonomy" id="1078754"/>
    <lineage>
        <taxon>Bacteria</taxon>
        <taxon>Pseudomonadati</taxon>
        <taxon>Bacteroidota</taxon>
        <taxon>Cytophagia</taxon>
        <taxon>Cytophagales</taxon>
        <taxon>Spirosomataceae</taxon>
        <taxon>Dyadobacter</taxon>
    </lineage>
</organism>
<proteinExistence type="predicted"/>
<dbReference type="SUPFAM" id="SSF46894">
    <property type="entry name" value="C-terminal effector domain of the bipartite response regulators"/>
    <property type="match status" value="1"/>
</dbReference>
<gene>
    <name evidence="2" type="ORF">FHS68_004559</name>
</gene>
<dbReference type="Gene3D" id="1.10.10.10">
    <property type="entry name" value="Winged helix-like DNA-binding domain superfamily/Winged helix DNA-binding domain"/>
    <property type="match status" value="1"/>
</dbReference>
<dbReference type="InterPro" id="IPR016032">
    <property type="entry name" value="Sig_transdc_resp-reg_C-effctor"/>
</dbReference>